<keyword evidence="2" id="KW-1133">Transmembrane helix</keyword>
<feature type="region of interest" description="Disordered" evidence="1">
    <location>
        <begin position="505"/>
        <end position="546"/>
    </location>
</feature>
<evidence type="ECO:0000313" key="5">
    <source>
        <dbReference type="Proteomes" id="UP000076661"/>
    </source>
</evidence>
<feature type="domain" description="TraG N-terminal Proteobacteria" evidence="3">
    <location>
        <begin position="9"/>
        <end position="496"/>
    </location>
</feature>
<feature type="transmembrane region" description="Helical" evidence="2">
    <location>
        <begin position="481"/>
        <end position="499"/>
    </location>
</feature>
<dbReference type="EMBL" id="AUXX01000034">
    <property type="protein sequence ID" value="KZN63400.1"/>
    <property type="molecule type" value="Genomic_DNA"/>
</dbReference>
<name>A0A167KWG3_9GAMM</name>
<keyword evidence="2" id="KW-0472">Membrane</keyword>
<proteinExistence type="predicted"/>
<dbReference type="AlphaFoldDB" id="A0A167KWG3"/>
<feature type="transmembrane region" description="Helical" evidence="2">
    <location>
        <begin position="62"/>
        <end position="79"/>
    </location>
</feature>
<feature type="transmembrane region" description="Helical" evidence="2">
    <location>
        <begin position="396"/>
        <end position="415"/>
    </location>
</feature>
<comment type="caution">
    <text evidence="4">The sequence shown here is derived from an EMBL/GenBank/DDBJ whole genome shotgun (WGS) entry which is preliminary data.</text>
</comment>
<reference evidence="4 5" key="1">
    <citation type="submission" date="2013-07" db="EMBL/GenBank/DDBJ databases">
        <title>Comparative Genomic and Metabolomic Analysis of Twelve Strains of Pseudoalteromonas luteoviolacea.</title>
        <authorList>
            <person name="Vynne N.G."/>
            <person name="Mansson M."/>
            <person name="Gram L."/>
        </authorList>
    </citation>
    <scope>NUCLEOTIDE SEQUENCE [LARGE SCALE GENOMIC DNA]</scope>
    <source>
        <strain evidence="4 5">S4060-1</strain>
    </source>
</reference>
<feature type="transmembrane region" description="Helical" evidence="2">
    <location>
        <begin position="21"/>
        <end position="41"/>
    </location>
</feature>
<evidence type="ECO:0000313" key="4">
    <source>
        <dbReference type="EMBL" id="KZN63400.1"/>
    </source>
</evidence>
<sequence length="546" mass="59934">MNFTSIADIYFISTGLLSYNILYNVLFDTGLVYLPFIMVILSEMSDSIASGRTASLQRKMEVRFLLMFVCISLTFIPTIDYKISGMKTFTRMCELDGTKKYFDEEPQGYQNSEVRNVLASVSGYDLKFPALLGFVYNLATGVTLESVDRLPCAVNITAFNAELMDSIIIDTELLLQTRAFLKTCYYPAKVLAIRNKDLGMPWIADPDDGEIAWAGNPAFFHPSYYGNTSKGFYSKVLLEGYEKSPNNKNISSWQNNPDVQSLGGFPTCREWWNGVGDGFSGYFSGGAKGLRKELLDNLRKAYSEGKVEQFFNVAAIYGGGDIRENEDAIIRAAYFNEYNISSIVNAERVTDYSERSDGFVSTANEHLARFAGTVGTVQGAFASYAGASIIQLAAPIFKAITLMMILAVAPIASVASSYSFKFVVPFYFFLFSVVFWSFLWELTLLTQQSFVDEVLGEGADLDIITHPNIALVGTSLTDAQFILFPSILTGMLSLAGINVTSMASAADKPGSSEGSDAKNGGKKVQGKASKGGKEIASKMKKKPPKK</sequence>
<dbReference type="RefSeq" id="WP_063382183.1">
    <property type="nucleotide sequence ID" value="NZ_AUXX01000034.1"/>
</dbReference>
<evidence type="ECO:0000256" key="2">
    <source>
        <dbReference type="SAM" id="Phobius"/>
    </source>
</evidence>
<keyword evidence="2" id="KW-0812">Transmembrane</keyword>
<evidence type="ECO:0000259" key="3">
    <source>
        <dbReference type="Pfam" id="PF07916"/>
    </source>
</evidence>
<accession>A0A167KWG3</accession>
<organism evidence="4 5">
    <name type="scientific">Pseudoalteromonas luteoviolacea S4060-1</name>
    <dbReference type="NCBI Taxonomy" id="1365257"/>
    <lineage>
        <taxon>Bacteria</taxon>
        <taxon>Pseudomonadati</taxon>
        <taxon>Pseudomonadota</taxon>
        <taxon>Gammaproteobacteria</taxon>
        <taxon>Alteromonadales</taxon>
        <taxon>Pseudoalteromonadaceae</taxon>
        <taxon>Pseudoalteromonas</taxon>
    </lineage>
</organism>
<dbReference type="Pfam" id="PF07916">
    <property type="entry name" value="TraG_N"/>
    <property type="match status" value="1"/>
</dbReference>
<dbReference type="Proteomes" id="UP000076661">
    <property type="component" value="Unassembled WGS sequence"/>
</dbReference>
<evidence type="ECO:0000256" key="1">
    <source>
        <dbReference type="SAM" id="MobiDB-lite"/>
    </source>
</evidence>
<protein>
    <recommendedName>
        <fullName evidence="3">TraG N-terminal Proteobacteria domain-containing protein</fullName>
    </recommendedName>
</protein>
<dbReference type="PATRIC" id="fig|1365257.3.peg.3806"/>
<feature type="transmembrane region" description="Helical" evidence="2">
    <location>
        <begin position="422"/>
        <end position="440"/>
    </location>
</feature>
<dbReference type="InterPro" id="IPR012931">
    <property type="entry name" value="TraG_N_Proteobacteria"/>
</dbReference>
<gene>
    <name evidence="4" type="ORF">N478_03865</name>
</gene>